<feature type="compositionally biased region" description="Basic and acidic residues" evidence="1">
    <location>
        <begin position="61"/>
        <end position="79"/>
    </location>
</feature>
<keyword evidence="4" id="KW-1185">Reference proteome</keyword>
<evidence type="ECO:0000256" key="2">
    <source>
        <dbReference type="SAM" id="Phobius"/>
    </source>
</evidence>
<evidence type="ECO:0000256" key="1">
    <source>
        <dbReference type="SAM" id="MobiDB-lite"/>
    </source>
</evidence>
<keyword evidence="2" id="KW-0812">Transmembrane</keyword>
<gene>
    <name evidence="3" type="ORF">Aau02nite_56100</name>
</gene>
<dbReference type="RefSeq" id="WP_212991534.1">
    <property type="nucleotide sequence ID" value="NZ_BAABEA010000054.1"/>
</dbReference>
<feature type="compositionally biased region" description="Low complexity" evidence="1">
    <location>
        <begin position="138"/>
        <end position="156"/>
    </location>
</feature>
<feature type="transmembrane region" description="Helical" evidence="2">
    <location>
        <begin position="93"/>
        <end position="115"/>
    </location>
</feature>
<accession>A0A919VR92</accession>
<evidence type="ECO:0000313" key="4">
    <source>
        <dbReference type="Proteomes" id="UP000681340"/>
    </source>
</evidence>
<keyword evidence="2" id="KW-0472">Membrane</keyword>
<comment type="caution">
    <text evidence="3">The sequence shown here is derived from an EMBL/GenBank/DDBJ whole genome shotgun (WGS) entry which is preliminary data.</text>
</comment>
<organism evidence="3 4">
    <name type="scientific">Actinoplanes auranticolor</name>
    <dbReference type="NCBI Taxonomy" id="47988"/>
    <lineage>
        <taxon>Bacteria</taxon>
        <taxon>Bacillati</taxon>
        <taxon>Actinomycetota</taxon>
        <taxon>Actinomycetes</taxon>
        <taxon>Micromonosporales</taxon>
        <taxon>Micromonosporaceae</taxon>
        <taxon>Actinoplanes</taxon>
    </lineage>
</organism>
<dbReference type="Proteomes" id="UP000681340">
    <property type="component" value="Unassembled WGS sequence"/>
</dbReference>
<feature type="compositionally biased region" description="Low complexity" evidence="1">
    <location>
        <begin position="1"/>
        <end position="10"/>
    </location>
</feature>
<feature type="region of interest" description="Disordered" evidence="1">
    <location>
        <begin position="123"/>
        <end position="169"/>
    </location>
</feature>
<dbReference type="AlphaFoldDB" id="A0A919VR92"/>
<sequence length="368" mass="38224">MDNPAPADPDAPYRRPADPTPPTLPSISDYWPDAPHRIGPPADHYTDEPTEAAVDALLRSGTREGNDGGRKGIGRDSTDHLTFPPPRRPKRSLLAAVALAAVLVAGAGFAGFVLLGRDAAPVAQAPQPGTEAPPPATAPQQPIEPQTIAPQPIEPQTDPPSSAPAPANVISAPARGRATAAFELVSDTAVIDLRTGDIGDDLYRITTPPDGSVLPRAQVSGKGVRLFLDEKAKRPDAAVTVLLNAEVRWSMRITGGIKAGVFDLGDAEVDAVDFAGDAARIDLTLPKPDGTLPIRLSGGVNRFEVSTDQGVPVRVRARGGAGQVKLDGRTDDGVARGASFLSPDWAGSKNRIDLDAVAGVGTLRVGRG</sequence>
<dbReference type="EMBL" id="BOQL01000044">
    <property type="protein sequence ID" value="GIM73451.1"/>
    <property type="molecule type" value="Genomic_DNA"/>
</dbReference>
<proteinExistence type="predicted"/>
<name>A0A919VR92_9ACTN</name>
<feature type="region of interest" description="Disordered" evidence="1">
    <location>
        <begin position="1"/>
        <end position="87"/>
    </location>
</feature>
<reference evidence="3" key="1">
    <citation type="submission" date="2021-03" db="EMBL/GenBank/DDBJ databases">
        <title>Whole genome shotgun sequence of Actinoplanes auranticolor NBRC 12245.</title>
        <authorList>
            <person name="Komaki H."/>
            <person name="Tamura T."/>
        </authorList>
    </citation>
    <scope>NUCLEOTIDE SEQUENCE</scope>
    <source>
        <strain evidence="3">NBRC 12245</strain>
    </source>
</reference>
<evidence type="ECO:0000313" key="3">
    <source>
        <dbReference type="EMBL" id="GIM73451.1"/>
    </source>
</evidence>
<keyword evidence="2" id="KW-1133">Transmembrane helix</keyword>
<protein>
    <submittedName>
        <fullName evidence="3">Uncharacterized protein</fullName>
    </submittedName>
</protein>